<reference evidence="5" key="1">
    <citation type="journal article" date="2017" name="Plant J.">
        <title>The pomegranate (Punica granatum L.) genome and the genomics of punicalagin biosynthesis.</title>
        <authorList>
            <person name="Qin G."/>
            <person name="Xu C."/>
            <person name="Ming R."/>
            <person name="Tang H."/>
            <person name="Guyot R."/>
            <person name="Kramer E.M."/>
            <person name="Hu Y."/>
            <person name="Yi X."/>
            <person name="Qi Y."/>
            <person name="Xu X."/>
            <person name="Gao Z."/>
            <person name="Pan H."/>
            <person name="Jian J."/>
            <person name="Tian Y."/>
            <person name="Yue Z."/>
            <person name="Xu Y."/>
        </authorList>
    </citation>
    <scope>NUCLEOTIDE SEQUENCE [LARGE SCALE GENOMIC DNA]</scope>
    <source>
        <strain evidence="5">cv. Dabenzi</strain>
    </source>
</reference>
<evidence type="ECO:0000313" key="4">
    <source>
        <dbReference type="EMBL" id="PKI50419.1"/>
    </source>
</evidence>
<name>A0A218W768_PUNGR</name>
<reference evidence="3" key="2">
    <citation type="submission" date="2017-06" db="EMBL/GenBank/DDBJ databases">
        <title>The pomegranate genome and the genomics of punicalagin biosynthesis.</title>
        <authorList>
            <person name="Xu C."/>
        </authorList>
    </citation>
    <scope>NUCLEOTIDE SEQUENCE [LARGE SCALE GENOMIC DNA]</scope>
    <source>
        <tissue evidence="3">Fresh leaf</tissue>
    </source>
</reference>
<dbReference type="Pfam" id="PF03242">
    <property type="entry name" value="LEA_3a"/>
    <property type="match status" value="1"/>
</dbReference>
<dbReference type="InterPro" id="IPR004926">
    <property type="entry name" value="LEA_3a"/>
</dbReference>
<dbReference type="Proteomes" id="UP000233551">
    <property type="component" value="Unassembled WGS sequence"/>
</dbReference>
<dbReference type="EMBL" id="PGOL01002115">
    <property type="protein sequence ID" value="PKI50419.1"/>
    <property type="molecule type" value="Genomic_DNA"/>
</dbReference>
<evidence type="ECO:0008006" key="7">
    <source>
        <dbReference type="Google" id="ProtNLM"/>
    </source>
</evidence>
<dbReference type="Proteomes" id="UP000197138">
    <property type="component" value="Unassembled WGS sequence"/>
</dbReference>
<evidence type="ECO:0000256" key="1">
    <source>
        <dbReference type="ARBA" id="ARBA00007086"/>
    </source>
</evidence>
<reference evidence="4 6" key="3">
    <citation type="submission" date="2017-11" db="EMBL/GenBank/DDBJ databases">
        <title>De-novo sequencing of pomegranate (Punica granatum L.) genome.</title>
        <authorList>
            <person name="Akparov Z."/>
            <person name="Amiraslanov A."/>
            <person name="Hajiyeva S."/>
            <person name="Abbasov M."/>
            <person name="Kaur K."/>
            <person name="Hamwieh A."/>
            <person name="Solovyev V."/>
            <person name="Salamov A."/>
            <person name="Braich B."/>
            <person name="Kosarev P."/>
            <person name="Mahmoud A."/>
            <person name="Hajiyev E."/>
            <person name="Babayeva S."/>
            <person name="Izzatullayeva V."/>
            <person name="Mammadov A."/>
            <person name="Mammadov A."/>
            <person name="Sharifova S."/>
            <person name="Ojaghi J."/>
            <person name="Eynullazada K."/>
            <person name="Bayramov B."/>
            <person name="Abdulazimova A."/>
            <person name="Shahmuradov I."/>
        </authorList>
    </citation>
    <scope>NUCLEOTIDE SEQUENCE [LARGE SCALE GENOMIC DNA]</scope>
    <source>
        <strain evidence="4">AG2017</strain>
        <strain evidence="6">cv. AG2017</strain>
        <tissue evidence="4">Leaf</tissue>
    </source>
</reference>
<keyword evidence="6" id="KW-1185">Reference proteome</keyword>
<dbReference type="PANTHER" id="PTHR33509:SF21">
    <property type="entry name" value="OS02G0564600 PROTEIN"/>
    <property type="match status" value="1"/>
</dbReference>
<comment type="similarity">
    <text evidence="1">Belongs to the LEA type 3 family.</text>
</comment>
<keyword evidence="2" id="KW-0732">Signal</keyword>
<evidence type="ECO:0000313" key="5">
    <source>
        <dbReference type="Proteomes" id="UP000197138"/>
    </source>
</evidence>
<comment type="caution">
    <text evidence="3">The sequence shown here is derived from an EMBL/GenBank/DDBJ whole genome shotgun (WGS) entry which is preliminary data.</text>
</comment>
<evidence type="ECO:0000313" key="3">
    <source>
        <dbReference type="EMBL" id="OWM68393.1"/>
    </source>
</evidence>
<evidence type="ECO:0000256" key="2">
    <source>
        <dbReference type="SAM" id="SignalP"/>
    </source>
</evidence>
<gene>
    <name evidence="3" type="ORF">CDL15_Pgr004875</name>
    <name evidence="4" type="ORF">CRG98_029169</name>
</gene>
<proteinExistence type="inferred from homology"/>
<feature type="signal peptide" evidence="2">
    <location>
        <begin position="1"/>
        <end position="21"/>
    </location>
</feature>
<dbReference type="AlphaFoldDB" id="A0A218W768"/>
<protein>
    <recommendedName>
        <fullName evidence="7">Protein SENESCENCE-ASSOCIATED GENE 21, mitochondrial-like</fullName>
    </recommendedName>
</protein>
<sequence length="92" mass="10564">MARVVLNTLLLLSQRSYGTVAVQPVAVSRVTRTAESYLKREEEKMHQKVIWMKDPKTGNWIPEDHIGTEVVDVVDLREKLLPRKHSEKPSSI</sequence>
<dbReference type="EMBL" id="MTKT01005034">
    <property type="protein sequence ID" value="OWM68393.1"/>
    <property type="molecule type" value="Genomic_DNA"/>
</dbReference>
<feature type="chain" id="PRO_5014071599" description="Protein SENESCENCE-ASSOCIATED GENE 21, mitochondrial-like" evidence="2">
    <location>
        <begin position="22"/>
        <end position="92"/>
    </location>
</feature>
<accession>A0A218W768</accession>
<dbReference type="PANTHER" id="PTHR33509">
    <property type="entry name" value="LATE EMBRYOGENIS ABUNDANT PROTEIN 2-RELATED"/>
    <property type="match status" value="1"/>
</dbReference>
<organism evidence="3 5">
    <name type="scientific">Punica granatum</name>
    <name type="common">Pomegranate</name>
    <dbReference type="NCBI Taxonomy" id="22663"/>
    <lineage>
        <taxon>Eukaryota</taxon>
        <taxon>Viridiplantae</taxon>
        <taxon>Streptophyta</taxon>
        <taxon>Embryophyta</taxon>
        <taxon>Tracheophyta</taxon>
        <taxon>Spermatophyta</taxon>
        <taxon>Magnoliopsida</taxon>
        <taxon>eudicotyledons</taxon>
        <taxon>Gunneridae</taxon>
        <taxon>Pentapetalae</taxon>
        <taxon>rosids</taxon>
        <taxon>malvids</taxon>
        <taxon>Myrtales</taxon>
        <taxon>Lythraceae</taxon>
        <taxon>Punica</taxon>
    </lineage>
</organism>
<evidence type="ECO:0000313" key="6">
    <source>
        <dbReference type="Proteomes" id="UP000233551"/>
    </source>
</evidence>